<dbReference type="InterPro" id="IPR010664">
    <property type="entry name" value="LipoPS_assembly_LptC-rel"/>
</dbReference>
<evidence type="ECO:0000313" key="2">
    <source>
        <dbReference type="Proteomes" id="UP000240572"/>
    </source>
</evidence>
<dbReference type="PROSITE" id="PS51257">
    <property type="entry name" value="PROKAR_LIPOPROTEIN"/>
    <property type="match status" value="1"/>
</dbReference>
<dbReference type="OrthoDB" id="9812080at2"/>
<name>A0A2P8D5S9_9BACT</name>
<dbReference type="NCBIfam" id="TIGR04409">
    <property type="entry name" value="LptC_YrbK"/>
    <property type="match status" value="1"/>
</dbReference>
<dbReference type="EMBL" id="PYGD01000003">
    <property type="protein sequence ID" value="PSK92549.1"/>
    <property type="molecule type" value="Genomic_DNA"/>
</dbReference>
<dbReference type="GO" id="GO:0005886">
    <property type="term" value="C:plasma membrane"/>
    <property type="evidence" value="ECO:0007669"/>
    <property type="project" value="InterPro"/>
</dbReference>
<dbReference type="AlphaFoldDB" id="A0A2P8D5S9"/>
<dbReference type="RefSeq" id="WP_106522737.1">
    <property type="nucleotide sequence ID" value="NZ_PYGD01000003.1"/>
</dbReference>
<dbReference type="GO" id="GO:0015221">
    <property type="term" value="F:lipopolysaccharide transmembrane transporter activity"/>
    <property type="evidence" value="ECO:0007669"/>
    <property type="project" value="InterPro"/>
</dbReference>
<dbReference type="Pfam" id="PF06835">
    <property type="entry name" value="LptC"/>
    <property type="match status" value="1"/>
</dbReference>
<protein>
    <submittedName>
        <fullName evidence="1">LPS export ABC transporter protein LptC</fullName>
    </submittedName>
</protein>
<dbReference type="InterPro" id="IPR026265">
    <property type="entry name" value="LptC"/>
</dbReference>
<comment type="caution">
    <text evidence="1">The sequence shown here is derived from an EMBL/GenBank/DDBJ whole genome shotgun (WGS) entry which is preliminary data.</text>
</comment>
<sequence>MIIRKQKFNFFNSRPQGLLLVVCFILLSACSNDLKQLPPDAQTKDFENDRAIDVTFIRSEKGKTKAELHTNEFIKNDNANPPYVDMLKGLKVDFFNDSLKVESTLTARTARYYPKSGNIIVRDSVVVINRRGEKLQTEELIYNQNLERFYTEKFVRITTGDQITYGEGMESNQDFTWFRIRRQRGTIPVNNSDFPAADAE</sequence>
<gene>
    <name evidence="1" type="ORF">B0I18_103126</name>
</gene>
<accession>A0A2P8D5S9</accession>
<organism evidence="1 2">
    <name type="scientific">Taibaiella chishuiensis</name>
    <dbReference type="NCBI Taxonomy" id="1434707"/>
    <lineage>
        <taxon>Bacteria</taxon>
        <taxon>Pseudomonadati</taxon>
        <taxon>Bacteroidota</taxon>
        <taxon>Chitinophagia</taxon>
        <taxon>Chitinophagales</taxon>
        <taxon>Chitinophagaceae</taxon>
        <taxon>Taibaiella</taxon>
    </lineage>
</organism>
<dbReference type="Proteomes" id="UP000240572">
    <property type="component" value="Unassembled WGS sequence"/>
</dbReference>
<proteinExistence type="predicted"/>
<dbReference type="Gene3D" id="2.60.450.10">
    <property type="entry name" value="Lipopolysaccharide (LPS) transport protein A like domain"/>
    <property type="match status" value="1"/>
</dbReference>
<keyword evidence="2" id="KW-1185">Reference proteome</keyword>
<reference evidence="1 2" key="1">
    <citation type="submission" date="2018-03" db="EMBL/GenBank/DDBJ databases">
        <title>Genomic Encyclopedia of Type Strains, Phase III (KMG-III): the genomes of soil and plant-associated and newly described type strains.</title>
        <authorList>
            <person name="Whitman W."/>
        </authorList>
    </citation>
    <scope>NUCLEOTIDE SEQUENCE [LARGE SCALE GENOMIC DNA]</scope>
    <source>
        <strain evidence="1 2">CGMCC 1.12700</strain>
    </source>
</reference>
<evidence type="ECO:0000313" key="1">
    <source>
        <dbReference type="EMBL" id="PSK92549.1"/>
    </source>
</evidence>